<dbReference type="PANTHER" id="PTHR34203">
    <property type="entry name" value="METHYLTRANSFERASE, FKBM FAMILY PROTEIN"/>
    <property type="match status" value="1"/>
</dbReference>
<gene>
    <name evidence="2" type="ORF">OJ996_03840</name>
</gene>
<dbReference type="EMBL" id="JAPDDR010000002">
    <property type="protein sequence ID" value="MCW1912690.1"/>
    <property type="molecule type" value="Genomic_DNA"/>
</dbReference>
<dbReference type="SUPFAM" id="SSF53335">
    <property type="entry name" value="S-adenosyl-L-methionine-dependent methyltransferases"/>
    <property type="match status" value="1"/>
</dbReference>
<dbReference type="GO" id="GO:0032259">
    <property type="term" value="P:methylation"/>
    <property type="evidence" value="ECO:0007669"/>
    <property type="project" value="UniProtKB-KW"/>
</dbReference>
<dbReference type="PANTHER" id="PTHR34203:SF15">
    <property type="entry name" value="SLL1173 PROTEIN"/>
    <property type="match status" value="1"/>
</dbReference>
<proteinExistence type="predicted"/>
<dbReference type="Pfam" id="PF05050">
    <property type="entry name" value="Methyltransf_21"/>
    <property type="match status" value="1"/>
</dbReference>
<evidence type="ECO:0000259" key="1">
    <source>
        <dbReference type="Pfam" id="PF05050"/>
    </source>
</evidence>
<dbReference type="InterPro" id="IPR006342">
    <property type="entry name" value="FkbM_mtfrase"/>
</dbReference>
<keyword evidence="2" id="KW-0808">Transferase</keyword>
<protein>
    <submittedName>
        <fullName evidence="2">FkbM family methyltransferase</fullName>
    </submittedName>
</protein>
<dbReference type="InterPro" id="IPR052514">
    <property type="entry name" value="SAM-dependent_MTase"/>
</dbReference>
<name>A0ABT3FYN1_9BACT</name>
<accession>A0ABT3FYN1</accession>
<feature type="domain" description="Methyltransferase FkbM" evidence="1">
    <location>
        <begin position="47"/>
        <end position="181"/>
    </location>
</feature>
<dbReference type="Proteomes" id="UP001165653">
    <property type="component" value="Unassembled WGS sequence"/>
</dbReference>
<organism evidence="2 3">
    <name type="scientific">Luteolibacter rhizosphaerae</name>
    <dbReference type="NCBI Taxonomy" id="2989719"/>
    <lineage>
        <taxon>Bacteria</taxon>
        <taxon>Pseudomonadati</taxon>
        <taxon>Verrucomicrobiota</taxon>
        <taxon>Verrucomicrobiia</taxon>
        <taxon>Verrucomicrobiales</taxon>
        <taxon>Verrucomicrobiaceae</taxon>
        <taxon>Luteolibacter</taxon>
    </lineage>
</organism>
<dbReference type="InterPro" id="IPR029063">
    <property type="entry name" value="SAM-dependent_MTases_sf"/>
</dbReference>
<reference evidence="2" key="1">
    <citation type="submission" date="2022-10" db="EMBL/GenBank/DDBJ databases">
        <title>Luteolibacter sp. GHJ8, whole genome shotgun sequencing project.</title>
        <authorList>
            <person name="Zhao G."/>
            <person name="Shen L."/>
        </authorList>
    </citation>
    <scope>NUCLEOTIDE SEQUENCE</scope>
    <source>
        <strain evidence="2">GHJ8</strain>
    </source>
</reference>
<dbReference type="NCBIfam" id="TIGR01444">
    <property type="entry name" value="fkbM_fam"/>
    <property type="match status" value="1"/>
</dbReference>
<keyword evidence="2" id="KW-0489">Methyltransferase</keyword>
<dbReference type="GO" id="GO:0008168">
    <property type="term" value="F:methyltransferase activity"/>
    <property type="evidence" value="ECO:0007669"/>
    <property type="project" value="UniProtKB-KW"/>
</dbReference>
<dbReference type="RefSeq" id="WP_264511349.1">
    <property type="nucleotide sequence ID" value="NZ_JAPDDR010000002.1"/>
</dbReference>
<evidence type="ECO:0000313" key="3">
    <source>
        <dbReference type="Proteomes" id="UP001165653"/>
    </source>
</evidence>
<sequence length="254" mass="28299">MKAWIYRNLLPPLLVRVLTRGQRRREEVENFRGLYSQFVSQGDLCFDIGANLGNRVRCFRALGCRVIAVEPQSRCVRQLQREFGADPQVTIEPMAAGASPGTATLRTSPMHVLSTISPEFVEKTRQSGRFAAVSWTGTEEVGVTTLDALVAKHGEPRFVKIDVEGFESEVLAGLSKPLSAFSFEWTPEIPGNAVSCIRKLEALGSYEFNYSWGESMRLSRAQWLSADAMIRVVEEFVGESQNFGDIYARLVSTP</sequence>
<keyword evidence="3" id="KW-1185">Reference proteome</keyword>
<evidence type="ECO:0000313" key="2">
    <source>
        <dbReference type="EMBL" id="MCW1912690.1"/>
    </source>
</evidence>
<dbReference type="Gene3D" id="3.40.50.150">
    <property type="entry name" value="Vaccinia Virus protein VP39"/>
    <property type="match status" value="1"/>
</dbReference>
<comment type="caution">
    <text evidence="2">The sequence shown here is derived from an EMBL/GenBank/DDBJ whole genome shotgun (WGS) entry which is preliminary data.</text>
</comment>